<dbReference type="AlphaFoldDB" id="A0A3P3DPT6"/>
<evidence type="ECO:0000313" key="7">
    <source>
        <dbReference type="Proteomes" id="UP000282125"/>
    </source>
</evidence>
<sequence length="647" mass="71604">MGDFSKVDPELAASLFVSPRRSLAADFDPLSRSHLAAGEGTLPRLLREHARRSGAALALREKRLGVWRSYDWAHYYETARRFAFALLSMGVARGDRIIIASENTPEWYYADLGAEIIGAIPVGIYPTNPWPELQYIARHSGARLAVCGDQEQTDKVLDARLHQGGLPDLQEVLCVDMKGMRQYAQSGVVAFADFLKRGDAFAAQLPDATRHLDELIEATLPDDVALMVYTSGTTGPPKGAMLTHRNLIYSTYNYARSTGADLRGISSVGYLPLCHAAERCYSMAMLLCVGGTVNFAESIDTVNDNVREIAPTFMVGVPRIWEKMKEGFEFRLRESGPLRRGVANRLLARGRKLDDHRQANDGRLSAGAKLEALFLHWALFRNIQKHLGLDRSYHRLCGGASVSPETLRFFSVIGLPISQGYGMTEVAGCVFVQRPGAFRLGGCGLPVEGTHYKIAQDGEILLGGPAIFRGYFRDPVATEKTMQDGLLLSGDIVTELENGEISVIDRKKAIIITSGGKNIAPSEIENALKDSPWIREVIITGDGRKFLGALIQIDFDNVGRWAADRDLAYTTYKSLTQLPEVRALVQSVVDEVNPRFARVENIRRFVILEKELDHDDGELTATQKVRRSVIDTKFARELEEIYGKAEG</sequence>
<dbReference type="InterPro" id="IPR020845">
    <property type="entry name" value="AMP-binding_CS"/>
</dbReference>
<dbReference type="EMBL" id="RRAZ01000008">
    <property type="protein sequence ID" value="RRH76171.1"/>
    <property type="molecule type" value="Genomic_DNA"/>
</dbReference>
<dbReference type="GO" id="GO:0016020">
    <property type="term" value="C:membrane"/>
    <property type="evidence" value="ECO:0007669"/>
    <property type="project" value="TreeGrafter"/>
</dbReference>
<evidence type="ECO:0000313" key="6">
    <source>
        <dbReference type="EMBL" id="RRH76171.1"/>
    </source>
</evidence>
<dbReference type="OrthoDB" id="9803968at2"/>
<dbReference type="Gene3D" id="3.40.50.12780">
    <property type="entry name" value="N-terminal domain of ligase-like"/>
    <property type="match status" value="1"/>
</dbReference>
<reference evidence="6 7" key="1">
    <citation type="submission" date="2018-11" db="EMBL/GenBank/DDBJ databases">
        <title>Gemmobacter sp. nov., YIM 102744-1 draft genome.</title>
        <authorList>
            <person name="Li G."/>
            <person name="Jiang Y."/>
        </authorList>
    </citation>
    <scope>NUCLEOTIDE SEQUENCE [LARGE SCALE GENOMIC DNA]</scope>
    <source>
        <strain evidence="6 7">YIM 102744-1</strain>
    </source>
</reference>
<accession>A0A3P3DPT6</accession>
<keyword evidence="1 6" id="KW-0436">Ligase</keyword>
<dbReference type="GO" id="GO:0004467">
    <property type="term" value="F:long-chain fatty acid-CoA ligase activity"/>
    <property type="evidence" value="ECO:0007669"/>
    <property type="project" value="UniProtKB-EC"/>
</dbReference>
<dbReference type="Gene3D" id="3.30.300.30">
    <property type="match status" value="1"/>
</dbReference>
<dbReference type="SUPFAM" id="SSF56801">
    <property type="entry name" value="Acetyl-CoA synthetase-like"/>
    <property type="match status" value="1"/>
</dbReference>
<keyword evidence="3" id="KW-0443">Lipid metabolism</keyword>
<gene>
    <name evidence="6" type="ORF">EG244_07060</name>
</gene>
<evidence type="ECO:0000256" key="2">
    <source>
        <dbReference type="ARBA" id="ARBA00022832"/>
    </source>
</evidence>
<organism evidence="6 7">
    <name type="scientific">Falsigemmobacter faecalis</name>
    <dbReference type="NCBI Taxonomy" id="2488730"/>
    <lineage>
        <taxon>Bacteria</taxon>
        <taxon>Pseudomonadati</taxon>
        <taxon>Pseudomonadota</taxon>
        <taxon>Alphaproteobacteria</taxon>
        <taxon>Rhodobacterales</taxon>
        <taxon>Paracoccaceae</taxon>
        <taxon>Falsigemmobacter</taxon>
    </lineage>
</organism>
<keyword evidence="7" id="KW-1185">Reference proteome</keyword>
<dbReference type="PANTHER" id="PTHR43272">
    <property type="entry name" value="LONG-CHAIN-FATTY-ACID--COA LIGASE"/>
    <property type="match status" value="1"/>
</dbReference>
<dbReference type="PANTHER" id="PTHR43272:SF32">
    <property type="entry name" value="AMP-DEPENDENT SYNTHETASE_LIGASE DOMAIN-CONTAINING PROTEIN"/>
    <property type="match status" value="1"/>
</dbReference>
<evidence type="ECO:0000256" key="1">
    <source>
        <dbReference type="ARBA" id="ARBA00022598"/>
    </source>
</evidence>
<comment type="caution">
    <text evidence="6">The sequence shown here is derived from an EMBL/GenBank/DDBJ whole genome shotgun (WGS) entry which is preliminary data.</text>
</comment>
<dbReference type="RefSeq" id="WP_124964310.1">
    <property type="nucleotide sequence ID" value="NZ_RRAZ01000008.1"/>
</dbReference>
<protein>
    <submittedName>
        <fullName evidence="6">Long-chain fatty acid--CoA ligase</fullName>
    </submittedName>
</protein>
<keyword evidence="2" id="KW-0276">Fatty acid metabolism</keyword>
<comment type="catalytic activity">
    <reaction evidence="4">
        <text>a long-chain fatty acid + ATP + CoA = a long-chain fatty acyl-CoA + AMP + diphosphate</text>
        <dbReference type="Rhea" id="RHEA:15421"/>
        <dbReference type="ChEBI" id="CHEBI:30616"/>
        <dbReference type="ChEBI" id="CHEBI:33019"/>
        <dbReference type="ChEBI" id="CHEBI:57287"/>
        <dbReference type="ChEBI" id="CHEBI:57560"/>
        <dbReference type="ChEBI" id="CHEBI:83139"/>
        <dbReference type="ChEBI" id="CHEBI:456215"/>
        <dbReference type="EC" id="6.2.1.3"/>
    </reaction>
    <physiologicalReaction direction="left-to-right" evidence="4">
        <dbReference type="Rhea" id="RHEA:15422"/>
    </physiologicalReaction>
</comment>
<evidence type="ECO:0000256" key="3">
    <source>
        <dbReference type="ARBA" id="ARBA00023098"/>
    </source>
</evidence>
<dbReference type="PROSITE" id="PS00455">
    <property type="entry name" value="AMP_BINDING"/>
    <property type="match status" value="1"/>
</dbReference>
<dbReference type="Proteomes" id="UP000282125">
    <property type="component" value="Unassembled WGS sequence"/>
</dbReference>
<evidence type="ECO:0000259" key="5">
    <source>
        <dbReference type="Pfam" id="PF00501"/>
    </source>
</evidence>
<feature type="domain" description="AMP-dependent synthetase/ligase" evidence="5">
    <location>
        <begin position="47"/>
        <end position="472"/>
    </location>
</feature>
<dbReference type="InterPro" id="IPR000873">
    <property type="entry name" value="AMP-dep_synth/lig_dom"/>
</dbReference>
<dbReference type="InterPro" id="IPR042099">
    <property type="entry name" value="ANL_N_sf"/>
</dbReference>
<name>A0A3P3DPT6_9RHOB</name>
<proteinExistence type="predicted"/>
<evidence type="ECO:0000256" key="4">
    <source>
        <dbReference type="ARBA" id="ARBA00024484"/>
    </source>
</evidence>
<dbReference type="Pfam" id="PF23562">
    <property type="entry name" value="AMP-binding_C_3"/>
    <property type="match status" value="1"/>
</dbReference>
<dbReference type="InterPro" id="IPR045851">
    <property type="entry name" value="AMP-bd_C_sf"/>
</dbReference>
<dbReference type="Pfam" id="PF00501">
    <property type="entry name" value="AMP-binding"/>
    <property type="match status" value="1"/>
</dbReference>